<dbReference type="Gene3D" id="3.30.559.70">
    <property type="entry name" value="Choline/Carnitine o-acyltransferase, domain 2"/>
    <property type="match status" value="1"/>
</dbReference>
<keyword evidence="3" id="KW-0012">Acyltransferase</keyword>
<accession>A0A507FLA1</accession>
<dbReference type="SUPFAM" id="SSF52777">
    <property type="entry name" value="CoA-dependent acyltransferases"/>
    <property type="match status" value="2"/>
</dbReference>
<dbReference type="InterPro" id="IPR023213">
    <property type="entry name" value="CAT-like_dom_sf"/>
</dbReference>
<dbReference type="GO" id="GO:0016746">
    <property type="term" value="F:acyltransferase activity"/>
    <property type="evidence" value="ECO:0007669"/>
    <property type="project" value="UniProtKB-KW"/>
</dbReference>
<dbReference type="Pfam" id="PF00755">
    <property type="entry name" value="Carn_acyltransf"/>
    <property type="match status" value="1"/>
</dbReference>
<evidence type="ECO:0000256" key="1">
    <source>
        <dbReference type="ARBA" id="ARBA00005232"/>
    </source>
</evidence>
<proteinExistence type="inferred from homology"/>
<protein>
    <recommendedName>
        <fullName evidence="4">Choline/carnitine acyltransferase domain-containing protein</fullName>
    </recommendedName>
</protein>
<feature type="domain" description="Choline/carnitine acyltransferase" evidence="4">
    <location>
        <begin position="35"/>
        <end position="582"/>
    </location>
</feature>
<dbReference type="Gene3D" id="3.30.559.10">
    <property type="entry name" value="Chloramphenicol acetyltransferase-like domain"/>
    <property type="match status" value="1"/>
</dbReference>
<dbReference type="InterPro" id="IPR042231">
    <property type="entry name" value="Cho/carn_acyl_trans_2"/>
</dbReference>
<dbReference type="InterPro" id="IPR039551">
    <property type="entry name" value="Cho/carn_acyl_trans"/>
</dbReference>
<organism evidence="5 6">
    <name type="scientific">Chytriomyces confervae</name>
    <dbReference type="NCBI Taxonomy" id="246404"/>
    <lineage>
        <taxon>Eukaryota</taxon>
        <taxon>Fungi</taxon>
        <taxon>Fungi incertae sedis</taxon>
        <taxon>Chytridiomycota</taxon>
        <taxon>Chytridiomycota incertae sedis</taxon>
        <taxon>Chytridiomycetes</taxon>
        <taxon>Chytridiales</taxon>
        <taxon>Chytriomycetaceae</taxon>
        <taxon>Chytriomyces</taxon>
    </lineage>
</organism>
<evidence type="ECO:0000313" key="6">
    <source>
        <dbReference type="Proteomes" id="UP000320333"/>
    </source>
</evidence>
<name>A0A507FLA1_9FUNG</name>
<evidence type="ECO:0000259" key="4">
    <source>
        <dbReference type="Pfam" id="PF00755"/>
    </source>
</evidence>
<dbReference type="PANTHER" id="PTHR22589">
    <property type="entry name" value="CARNITINE O-ACYLTRANSFERASE"/>
    <property type="match status" value="1"/>
</dbReference>
<reference evidence="5 6" key="1">
    <citation type="journal article" date="2019" name="Sci. Rep.">
        <title>Comparative genomics of chytrid fungi reveal insights into the obligate biotrophic and pathogenic lifestyle of Synchytrium endobioticum.</title>
        <authorList>
            <person name="van de Vossenberg B.T.L.H."/>
            <person name="Warris S."/>
            <person name="Nguyen H.D.T."/>
            <person name="van Gent-Pelzer M.P.E."/>
            <person name="Joly D.L."/>
            <person name="van de Geest H.C."/>
            <person name="Bonants P.J.M."/>
            <person name="Smith D.S."/>
            <person name="Levesque C.A."/>
            <person name="van der Lee T.A.J."/>
        </authorList>
    </citation>
    <scope>NUCLEOTIDE SEQUENCE [LARGE SCALE GENOMIC DNA]</scope>
    <source>
        <strain evidence="5 6">CBS 675.73</strain>
    </source>
</reference>
<dbReference type="PANTHER" id="PTHR22589:SF107">
    <property type="entry name" value="CHOLINE_CARNITINE ACYLTRANSFERASE DOMAIN-CONTAINING PROTEIN"/>
    <property type="match status" value="1"/>
</dbReference>
<dbReference type="STRING" id="246404.A0A507FLA1"/>
<sequence>MLRAGSRATTLVRAFAAAPTARPFTTAPLCLAHPPELKSTLQRHLAAAKVITPNSASITAFEEFSGDNALGQTLQNRVIEKDLYAPDSNALGRTLSNRQPLCVKSNWWFQLNDHPDHPKTLIGKPPPKSVLSSFQIERAAGIIHNVLNFKESIQTDSKFNGLFGSARIPGTVSDTFESTESKHIVVLTKDQIYKLDVFDTNGNRPGLKEIERMLYAVGADSLESKKEPRVGLLTAVNRTEWAENYAKLGSLSPENAQNLATISSAMFALCIDDQSTIANPNYSHLQFIHNTIGRNRWFDKTLQIILASSGRAGINAECSTVDAPIHAKLAKYLIENEPAQSPIRTTVPFADPVKLKWTVSKELMSAMSQAEQKVSSQATSHESVLLQTNILGERYISQIANTDVNSFIQLALQISWQRLHKEPTSSSFAMESAPSGKLVGGPNLSSEVWAFVESFDNDDILYMDKRDMFRSAAESLKESSKRISAGEGEIHSHIAALFEAAEGGEKDEIKAVFGESFSPTRKAGLDMVNIGNGSWFYAGFAQSASKGYGITYSVGLDDIKLSISNKKSAATRTSAYRLADAFKRTLADMMFLFPKRSEVWGYDWKEKFAKKKKEEYYLKTMKQLSDDYLANQDKILKKYSGQLKN</sequence>
<dbReference type="EMBL" id="QEAP01000026">
    <property type="protein sequence ID" value="TPX77179.1"/>
    <property type="molecule type" value="Genomic_DNA"/>
</dbReference>
<dbReference type="Proteomes" id="UP000320333">
    <property type="component" value="Unassembled WGS sequence"/>
</dbReference>
<evidence type="ECO:0000313" key="5">
    <source>
        <dbReference type="EMBL" id="TPX77179.1"/>
    </source>
</evidence>
<dbReference type="AlphaFoldDB" id="A0A507FLA1"/>
<dbReference type="InterPro" id="IPR000542">
    <property type="entry name" value="Carn_acyl_trans"/>
</dbReference>
<evidence type="ECO:0000256" key="3">
    <source>
        <dbReference type="ARBA" id="ARBA00023315"/>
    </source>
</evidence>
<keyword evidence="6" id="KW-1185">Reference proteome</keyword>
<evidence type="ECO:0000256" key="2">
    <source>
        <dbReference type="ARBA" id="ARBA00022679"/>
    </source>
</evidence>
<dbReference type="OrthoDB" id="240216at2759"/>
<comment type="caution">
    <text evidence="5">The sequence shown here is derived from an EMBL/GenBank/DDBJ whole genome shotgun (WGS) entry which is preliminary data.</text>
</comment>
<comment type="similarity">
    <text evidence="1">Belongs to the carnitine/choline acetyltransferase family.</text>
</comment>
<keyword evidence="2" id="KW-0808">Transferase</keyword>
<gene>
    <name evidence="5" type="ORF">CcCBS67573_g01516</name>
</gene>